<dbReference type="RefSeq" id="WP_152767223.1">
    <property type="nucleotide sequence ID" value="NZ_WHNP01000071.1"/>
</dbReference>
<protein>
    <submittedName>
        <fullName evidence="1">Uncharacterized protein</fullName>
    </submittedName>
</protein>
<evidence type="ECO:0000313" key="2">
    <source>
        <dbReference type="Proteomes" id="UP000484381"/>
    </source>
</evidence>
<evidence type="ECO:0000313" key="1">
    <source>
        <dbReference type="EMBL" id="MPW22590.1"/>
    </source>
</evidence>
<dbReference type="Proteomes" id="UP000484381">
    <property type="component" value="Unassembled WGS sequence"/>
</dbReference>
<dbReference type="AlphaFoldDB" id="A0A7X1TKF6"/>
<organism evidence="1 2">
    <name type="scientific">Paraburkholderia franconis</name>
    <dbReference type="NCBI Taxonomy" id="2654983"/>
    <lineage>
        <taxon>Bacteria</taxon>
        <taxon>Pseudomonadati</taxon>
        <taxon>Pseudomonadota</taxon>
        <taxon>Betaproteobacteria</taxon>
        <taxon>Burkholderiales</taxon>
        <taxon>Burkholderiaceae</taxon>
        <taxon>Paraburkholderia</taxon>
    </lineage>
</organism>
<gene>
    <name evidence="1" type="ORF">GCT13_38670</name>
</gene>
<accession>A0A7X1TKF6</accession>
<name>A0A7X1TKF6_9BURK</name>
<sequence>MSNAAMGPSPDRLAPKYAHQALLMGRVLGLRRAGRVPLYLNVVLMGTHRNRSRPGAKANKPVRRRWLKDDVELELERARRACIIFV</sequence>
<reference evidence="1 2" key="1">
    <citation type="submission" date="2019-10" db="EMBL/GenBank/DDBJ databases">
        <title>Paraburkholderia sp. isolated from nodules of Mimosa pudica from Brazilian Atlantic Forest soils.</title>
        <authorList>
            <person name="Paulitsch F."/>
            <person name="Hungria M."/>
            <person name="Dall'Agnol R."/>
        </authorList>
    </citation>
    <scope>NUCLEOTIDE SEQUENCE [LARGE SCALE GENOMIC DNA]</scope>
    <source>
        <strain evidence="1 2">CNPSo 3157</strain>
    </source>
</reference>
<dbReference type="EMBL" id="WHNP01000071">
    <property type="protein sequence ID" value="MPW22590.1"/>
    <property type="molecule type" value="Genomic_DNA"/>
</dbReference>
<comment type="caution">
    <text evidence="1">The sequence shown here is derived from an EMBL/GenBank/DDBJ whole genome shotgun (WGS) entry which is preliminary data.</text>
</comment>
<keyword evidence="2" id="KW-1185">Reference proteome</keyword>
<proteinExistence type="predicted"/>